<dbReference type="EnsemblPlants" id="Bra032342.1">
    <property type="protein sequence ID" value="Bra032342.1-P"/>
    <property type="gene ID" value="Bra032342"/>
</dbReference>
<reference evidence="1" key="3">
    <citation type="submission" date="2023-03" db="UniProtKB">
        <authorList>
            <consortium name="EnsemblPlants"/>
        </authorList>
    </citation>
    <scope>IDENTIFICATION</scope>
    <source>
        <strain evidence="1">cv. Chiifu-401-42</strain>
    </source>
</reference>
<dbReference type="AlphaFoldDB" id="M4EU60"/>
<evidence type="ECO:0000313" key="2">
    <source>
        <dbReference type="Proteomes" id="UP000011750"/>
    </source>
</evidence>
<organism evidence="1 2">
    <name type="scientific">Brassica campestris</name>
    <name type="common">Field mustard</name>
    <dbReference type="NCBI Taxonomy" id="3711"/>
    <lineage>
        <taxon>Eukaryota</taxon>
        <taxon>Viridiplantae</taxon>
        <taxon>Streptophyta</taxon>
        <taxon>Embryophyta</taxon>
        <taxon>Tracheophyta</taxon>
        <taxon>Spermatophyta</taxon>
        <taxon>Magnoliopsida</taxon>
        <taxon>eudicotyledons</taxon>
        <taxon>Gunneridae</taxon>
        <taxon>Pentapetalae</taxon>
        <taxon>rosids</taxon>
        <taxon>malvids</taxon>
        <taxon>Brassicales</taxon>
        <taxon>Brassicaceae</taxon>
        <taxon>Brassiceae</taxon>
        <taxon>Brassica</taxon>
    </lineage>
</organism>
<accession>M4EU60</accession>
<reference evidence="1 2" key="1">
    <citation type="journal article" date="2011" name="Nat. Genet.">
        <title>The genome of the mesopolyploid crop species Brassica rapa.</title>
        <authorList>
            <consortium name="Brassica rapa Genome Sequencing Project Consortium"/>
            <person name="Wang X."/>
            <person name="Wang H."/>
            <person name="Wang J."/>
            <person name="Sun R."/>
            <person name="Wu J."/>
            <person name="Liu S."/>
            <person name="Bai Y."/>
            <person name="Mun J.H."/>
            <person name="Bancroft I."/>
            <person name="Cheng F."/>
            <person name="Huang S."/>
            <person name="Li X."/>
            <person name="Hua W."/>
            <person name="Wang J."/>
            <person name="Wang X."/>
            <person name="Freeling M."/>
            <person name="Pires J.C."/>
            <person name="Paterson A.H."/>
            <person name="Chalhoub B."/>
            <person name="Wang B."/>
            <person name="Hayward A."/>
            <person name="Sharpe A.G."/>
            <person name="Park B.S."/>
            <person name="Weisshaar B."/>
            <person name="Liu B."/>
            <person name="Li B."/>
            <person name="Liu B."/>
            <person name="Tong C."/>
            <person name="Song C."/>
            <person name="Duran C."/>
            <person name="Peng C."/>
            <person name="Geng C."/>
            <person name="Koh C."/>
            <person name="Lin C."/>
            <person name="Edwards D."/>
            <person name="Mu D."/>
            <person name="Shen D."/>
            <person name="Soumpourou E."/>
            <person name="Li F."/>
            <person name="Fraser F."/>
            <person name="Conant G."/>
            <person name="Lassalle G."/>
            <person name="King G.J."/>
            <person name="Bonnema G."/>
            <person name="Tang H."/>
            <person name="Wang H."/>
            <person name="Belcram H."/>
            <person name="Zhou H."/>
            <person name="Hirakawa H."/>
            <person name="Abe H."/>
            <person name="Guo H."/>
            <person name="Wang H."/>
            <person name="Jin H."/>
            <person name="Parkin I.A."/>
            <person name="Batley J."/>
            <person name="Kim J.S."/>
            <person name="Just J."/>
            <person name="Li J."/>
            <person name="Xu J."/>
            <person name="Deng J."/>
            <person name="Kim J.A."/>
            <person name="Li J."/>
            <person name="Yu J."/>
            <person name="Meng J."/>
            <person name="Wang J."/>
            <person name="Min J."/>
            <person name="Poulain J."/>
            <person name="Wang J."/>
            <person name="Hatakeyama K."/>
            <person name="Wu K."/>
            <person name="Wang L."/>
            <person name="Fang L."/>
            <person name="Trick M."/>
            <person name="Links M.G."/>
            <person name="Zhao M."/>
            <person name="Jin M."/>
            <person name="Ramchiary N."/>
            <person name="Drou N."/>
            <person name="Berkman P.J."/>
            <person name="Cai Q."/>
            <person name="Huang Q."/>
            <person name="Li R."/>
            <person name="Tabata S."/>
            <person name="Cheng S."/>
            <person name="Zhang S."/>
            <person name="Zhang S."/>
            <person name="Huang S."/>
            <person name="Sato S."/>
            <person name="Sun S."/>
            <person name="Kwon S.J."/>
            <person name="Choi S.R."/>
            <person name="Lee T.H."/>
            <person name="Fan W."/>
            <person name="Zhao X."/>
            <person name="Tan X."/>
            <person name="Xu X."/>
            <person name="Wang Y."/>
            <person name="Qiu Y."/>
            <person name="Yin Y."/>
            <person name="Li Y."/>
            <person name="Du Y."/>
            <person name="Liao Y."/>
            <person name="Lim Y."/>
            <person name="Narusaka Y."/>
            <person name="Wang Y."/>
            <person name="Wang Z."/>
            <person name="Li Z."/>
            <person name="Wang Z."/>
            <person name="Xiong Z."/>
            <person name="Zhang Z."/>
        </authorList>
    </citation>
    <scope>NUCLEOTIDE SEQUENCE [LARGE SCALE GENOMIC DNA]</scope>
    <source>
        <strain evidence="1 2">cv. Chiifu-401-42</strain>
    </source>
</reference>
<sequence length="294" mass="32245">MAVVLSYAPPSLKQSYCLFNWLSVAPPSSPSHLQRRSKRINPGTWKGEGFLGFEEETDARRVVEASRSASLVFMLEGAVAQAKTSNSPPSSSPPLFSLPQPTVSLRRLVPSNPSLFLNRADALTRFTKVSNSFHPQTACASTQQATSPYTEYHVCKAADTFSRLWLCCIVAEHPPFLHLPSTRALLSTLSLESDDFLRDCLVHGLHSLELSLFSHQSSFSQSHLGPFFGSRILGNWRRKQVVGLSLIAVCPPVAPIVRVRLSLCIIVSGTSSVNVSEDAPAPPWINSNQIAFRM</sequence>
<dbReference type="InParanoid" id="M4EU60"/>
<dbReference type="Proteomes" id="UP000011750">
    <property type="component" value="Chromosome A09"/>
</dbReference>
<evidence type="ECO:0000313" key="1">
    <source>
        <dbReference type="EnsemblPlants" id="Bra032342.1-P"/>
    </source>
</evidence>
<proteinExistence type="predicted"/>
<protein>
    <submittedName>
        <fullName evidence="1">Uncharacterized protein</fullName>
    </submittedName>
</protein>
<dbReference type="HOGENOM" id="CLU_947828_0_0_1"/>
<name>M4EU60_BRACM</name>
<reference evidence="1 2" key="2">
    <citation type="journal article" date="2018" name="Hortic Res">
        <title>Improved Brassica rapa reference genome by single-molecule sequencing and chromosome conformation capture technologies.</title>
        <authorList>
            <person name="Zhang L."/>
            <person name="Cai X."/>
            <person name="Wu J."/>
            <person name="Liu M."/>
            <person name="Grob S."/>
            <person name="Cheng F."/>
            <person name="Liang J."/>
            <person name="Cai C."/>
            <person name="Liu Z."/>
            <person name="Liu B."/>
            <person name="Wang F."/>
            <person name="Li S."/>
            <person name="Liu F."/>
            <person name="Li X."/>
            <person name="Cheng L."/>
            <person name="Yang W."/>
            <person name="Li M.H."/>
            <person name="Grossniklaus U."/>
            <person name="Zheng H."/>
            <person name="Wang X."/>
        </authorList>
    </citation>
    <scope>NUCLEOTIDE SEQUENCE [LARGE SCALE GENOMIC DNA]</scope>
    <source>
        <strain evidence="1 2">cv. Chiifu-401-42</strain>
    </source>
</reference>
<dbReference type="Gramene" id="Bra032342.1">
    <property type="protein sequence ID" value="Bra032342.1-P"/>
    <property type="gene ID" value="Bra032342"/>
</dbReference>
<keyword evidence="2" id="KW-1185">Reference proteome</keyword>